<evidence type="ECO:0000259" key="1">
    <source>
        <dbReference type="Pfam" id="PF26188"/>
    </source>
</evidence>
<evidence type="ECO:0000313" key="2">
    <source>
        <dbReference type="EMBL" id="CAK9117596.1"/>
    </source>
</evidence>
<dbReference type="PANTHER" id="PTHR21228">
    <property type="entry name" value="FAST LEU-RICH DOMAIN-CONTAINING"/>
    <property type="match status" value="1"/>
</dbReference>
<protein>
    <recommendedName>
        <fullName evidence="1">RNA-editing substrate-binding complex 6 protein domain-containing protein</fullName>
    </recommendedName>
</protein>
<accession>A0ABP0SYT3</accession>
<name>A0ABP0SYT3_9DINO</name>
<dbReference type="EMBL" id="CAXAMN010028750">
    <property type="protein sequence ID" value="CAK9117596.1"/>
    <property type="molecule type" value="Genomic_DNA"/>
</dbReference>
<dbReference type="Pfam" id="PF26188">
    <property type="entry name" value="RESC6"/>
    <property type="match status" value="1"/>
</dbReference>
<dbReference type="PANTHER" id="PTHR21228:SF40">
    <property type="entry name" value="LD45607P"/>
    <property type="match status" value="1"/>
</dbReference>
<keyword evidence="3" id="KW-1185">Reference proteome</keyword>
<feature type="domain" description="RNA-editing substrate-binding complex 6 protein" evidence="1">
    <location>
        <begin position="572"/>
        <end position="690"/>
    </location>
</feature>
<reference evidence="2 3" key="1">
    <citation type="submission" date="2024-02" db="EMBL/GenBank/DDBJ databases">
        <authorList>
            <person name="Chen Y."/>
            <person name="Shah S."/>
            <person name="Dougan E. K."/>
            <person name="Thang M."/>
            <person name="Chan C."/>
        </authorList>
    </citation>
    <scope>NUCLEOTIDE SEQUENCE [LARGE SCALE GENOMIC DNA]</scope>
</reference>
<dbReference type="SUPFAM" id="SSF48371">
    <property type="entry name" value="ARM repeat"/>
    <property type="match status" value="1"/>
</dbReference>
<dbReference type="InterPro" id="IPR050870">
    <property type="entry name" value="FAST_kinase"/>
</dbReference>
<sequence length="1073" mass="119313">MRWWPFTASPKAPTTVNFRMMRADVPAVDVPARTLQSFGDSWRRWRPRRLRRWALAKVGPWSDTMEGYAPRSWDQDWGRGWTSVHRSLKVLGHSALDRLHELDSHGLSNVAWSFAIARPVPGASAAQKVAEMALRIFPDFQAQGLANTAWAMARLLADPEGSSERRLLDCIAQEVAKNARDFTPQGLANIGWAFATLVWRHELLMNAVAQELAEGVSTWSQQNLANILWAFAKVLVQPRPARAIQAVAEDVLLTLNAWSALNMANLTWALAKLALRHERLYSAIEHECQQKLWHFSPQNLVNVAWAFAKVLLVRRSFFEELGTCATQLAPDFNPQNCSNAVWAFAAAMASGHGPLLAAVAQRATRLAPELGPQDLANLSWAFAKLSRRDQAFEETMASEVLRKVKSCSPQHLSIIAYSFAQMMAASGGREGPEDGLCAPSAARMVEVVLDTALQRVREFDAQGLTNLAQSLAKLEIQNDSMLDALIQEAGPKISTFSNQELAMLAWATARLGRFQGRALRLVAQATKHRLGELTPQDVSVLVWSFARSGMFEEDLADEEVGVKGKKDSNLGTAMLKTLTETILRLIPDLTPQDLSTIIWGYATRGVDDNPELIEAVADEAVGKIAHFAPQDMANVAWGLAKLGLLHEELFQVLSKDLVRRIDECQAQHLSIAAWSFAKLGAASPKLFWAIGQALSMRAEQLDPQGVGNSLWAFAVLCFWHEPFVQALGRRAVRSFGELTAQEMANVAFGLRTLLCWRRQSKDPSAENDVVAVERLLRDFLCAASSSFCRKAMSEGASWTDFANVAKAVAEETQETQELTELEAHFRALHLEPLFKGLEHLQRGEANALQQLQEVLDEASTGASRDGPGGVPHLGEVYSAEALCHLGLNPRSAEGEPPWSPGAQAVPEWIDHARQECRESNRVWQIPATDSVIAHVCWDVSYMENTWRNTGRVYHAASQRAQARGVVVPNVAKHIEELLAPLRQHLRRDSHPERLALLELLSALEVECGEEQEVSLHGRLQRCEGHVRIYVSQYPCVSCLAVFCQFRRWCPQIQMEVAFDNAWTSFCGRPRNRV</sequence>
<dbReference type="Proteomes" id="UP001642484">
    <property type="component" value="Unassembled WGS sequence"/>
</dbReference>
<comment type="caution">
    <text evidence="2">The sequence shown here is derived from an EMBL/GenBank/DDBJ whole genome shotgun (WGS) entry which is preliminary data.</text>
</comment>
<dbReference type="InterPro" id="IPR016024">
    <property type="entry name" value="ARM-type_fold"/>
</dbReference>
<organism evidence="2 3">
    <name type="scientific">Durusdinium trenchii</name>
    <dbReference type="NCBI Taxonomy" id="1381693"/>
    <lineage>
        <taxon>Eukaryota</taxon>
        <taxon>Sar</taxon>
        <taxon>Alveolata</taxon>
        <taxon>Dinophyceae</taxon>
        <taxon>Suessiales</taxon>
        <taxon>Symbiodiniaceae</taxon>
        <taxon>Durusdinium</taxon>
    </lineage>
</organism>
<proteinExistence type="predicted"/>
<evidence type="ECO:0000313" key="3">
    <source>
        <dbReference type="Proteomes" id="UP001642484"/>
    </source>
</evidence>
<gene>
    <name evidence="2" type="ORF">CCMP2556_LOCUS54887</name>
</gene>
<dbReference type="InterPro" id="IPR058917">
    <property type="entry name" value="RESC6_dom"/>
</dbReference>